<feature type="compositionally biased region" description="Polar residues" evidence="4">
    <location>
        <begin position="75"/>
        <end position="86"/>
    </location>
</feature>
<gene>
    <name evidence="5" type="ORF">ECPE_LOCUS6719</name>
</gene>
<evidence type="ECO:0000256" key="2">
    <source>
        <dbReference type="RuleBase" id="RU003844"/>
    </source>
</evidence>
<dbReference type="SUPFAM" id="SSF144000">
    <property type="entry name" value="Oxysterol-binding protein-like"/>
    <property type="match status" value="1"/>
</dbReference>
<dbReference type="GO" id="GO:0032934">
    <property type="term" value="F:sterol binding"/>
    <property type="evidence" value="ECO:0007669"/>
    <property type="project" value="TreeGrafter"/>
</dbReference>
<dbReference type="InterPro" id="IPR000648">
    <property type="entry name" value="Oxysterol-bd"/>
</dbReference>
<dbReference type="OrthoDB" id="14833at2759"/>
<feature type="compositionally biased region" description="Polar residues" evidence="4">
    <location>
        <begin position="20"/>
        <end position="48"/>
    </location>
</feature>
<evidence type="ECO:0000256" key="3">
    <source>
        <dbReference type="RuleBase" id="RU003845"/>
    </source>
</evidence>
<dbReference type="GO" id="GO:0005794">
    <property type="term" value="C:Golgi apparatus"/>
    <property type="evidence" value="ECO:0007669"/>
    <property type="project" value="TreeGrafter"/>
</dbReference>
<reference evidence="5 6" key="2">
    <citation type="submission" date="2018-11" db="EMBL/GenBank/DDBJ databases">
        <authorList>
            <consortium name="Pathogen Informatics"/>
        </authorList>
    </citation>
    <scope>NUCLEOTIDE SEQUENCE [LARGE SCALE GENOMIC DNA]</scope>
    <source>
        <strain evidence="5 6">Egypt</strain>
    </source>
</reference>
<feature type="compositionally biased region" description="Pro residues" evidence="4">
    <location>
        <begin position="62"/>
        <end position="72"/>
    </location>
</feature>
<keyword evidence="3" id="KW-0445">Lipid transport</keyword>
<protein>
    <recommendedName>
        <fullName evidence="3">Oxysterol-binding protein</fullName>
    </recommendedName>
</protein>
<evidence type="ECO:0000256" key="4">
    <source>
        <dbReference type="SAM" id="MobiDB-lite"/>
    </source>
</evidence>
<dbReference type="Proteomes" id="UP000272942">
    <property type="component" value="Unassembled WGS sequence"/>
</dbReference>
<evidence type="ECO:0000313" key="5">
    <source>
        <dbReference type="EMBL" id="VDP79144.1"/>
    </source>
</evidence>
<keyword evidence="3" id="KW-0813">Transport</keyword>
<dbReference type="InterPro" id="IPR018494">
    <property type="entry name" value="Oxysterol-bd_CS"/>
</dbReference>
<feature type="region of interest" description="Disordered" evidence="4">
    <location>
        <begin position="1"/>
        <end position="95"/>
    </location>
</feature>
<dbReference type="Gene3D" id="2.40.160.120">
    <property type="match status" value="1"/>
</dbReference>
<dbReference type="AlphaFoldDB" id="A0A183AID4"/>
<sequence length="373" mass="41103">MAENSSRPESERRSTRIRQSHQPVHHSTGSNVDNPMSSSLPGDLSTSVPIKCPKEIGGRNNPHPPTLIPPMPTTSYSSSEDGQPFSNGDDDDDEFFDTHEDVAALGSAIGSEQSPSYGRYRSVQASSNNQQALVENGVFDELYDDDDEEDLGSVQSQGSIITHLLSQLRIGMDLTRITLPTFILERRSTLEMYADFLAHPDFWARIPDASTPKDRMVGCLRWYLSAFHAGRGSSLAKKPYNPILGEIFRCYWNLNDSEDTKMDSGADVGSQTATDASTLTGVRQTGPVPWAPKNSVVFLAEQVSHHPPISAFYAENVDRRIALDGHLWTKSKFLGLSIAVEMVGSAVMSLLDLDEEYVITFPCGYGRYVTGYN</sequence>
<dbReference type="PROSITE" id="PS01013">
    <property type="entry name" value="OSBP"/>
    <property type="match status" value="1"/>
</dbReference>
<name>A0A183AID4_9TREM</name>
<feature type="compositionally biased region" description="Basic and acidic residues" evidence="4">
    <location>
        <begin position="1"/>
        <end position="14"/>
    </location>
</feature>
<dbReference type="PANTHER" id="PTHR10972">
    <property type="entry name" value="OXYSTEROL-BINDING PROTEIN-RELATED"/>
    <property type="match status" value="1"/>
</dbReference>
<evidence type="ECO:0000256" key="1">
    <source>
        <dbReference type="ARBA" id="ARBA00023121"/>
    </source>
</evidence>
<evidence type="ECO:0000313" key="6">
    <source>
        <dbReference type="Proteomes" id="UP000272942"/>
    </source>
</evidence>
<organism evidence="7">
    <name type="scientific">Echinostoma caproni</name>
    <dbReference type="NCBI Taxonomy" id="27848"/>
    <lineage>
        <taxon>Eukaryota</taxon>
        <taxon>Metazoa</taxon>
        <taxon>Spiralia</taxon>
        <taxon>Lophotrochozoa</taxon>
        <taxon>Platyhelminthes</taxon>
        <taxon>Trematoda</taxon>
        <taxon>Digenea</taxon>
        <taxon>Plagiorchiida</taxon>
        <taxon>Echinostomata</taxon>
        <taxon>Echinostomatoidea</taxon>
        <taxon>Echinostomatidae</taxon>
        <taxon>Echinostoma</taxon>
    </lineage>
</organism>
<dbReference type="GO" id="GO:0016020">
    <property type="term" value="C:membrane"/>
    <property type="evidence" value="ECO:0007669"/>
    <property type="project" value="TreeGrafter"/>
</dbReference>
<evidence type="ECO:0000313" key="7">
    <source>
        <dbReference type="WBParaSite" id="ECPE_0000673201-mRNA-1"/>
    </source>
</evidence>
<proteinExistence type="inferred from homology"/>
<dbReference type="Pfam" id="PF01237">
    <property type="entry name" value="Oxysterol_BP"/>
    <property type="match status" value="1"/>
</dbReference>
<dbReference type="FunFam" id="1.10.287.2720:FF:000001">
    <property type="entry name" value="Oxysterol-binding OBPalpha"/>
    <property type="match status" value="1"/>
</dbReference>
<comment type="similarity">
    <text evidence="2">Belongs to the OSBP family.</text>
</comment>
<dbReference type="GO" id="GO:0005829">
    <property type="term" value="C:cytosol"/>
    <property type="evidence" value="ECO:0007669"/>
    <property type="project" value="TreeGrafter"/>
</dbReference>
<accession>A0A183AID4</accession>
<keyword evidence="1" id="KW-0446">Lipid-binding</keyword>
<dbReference type="WBParaSite" id="ECPE_0000673201-mRNA-1">
    <property type="protein sequence ID" value="ECPE_0000673201-mRNA-1"/>
    <property type="gene ID" value="ECPE_0000673201"/>
</dbReference>
<dbReference type="Gene3D" id="1.10.287.2720">
    <property type="match status" value="1"/>
</dbReference>
<dbReference type="PANTHER" id="PTHR10972:SF200">
    <property type="entry name" value="OXYSTEROL-BINDING PROTEIN-RELATED PROTEIN 9"/>
    <property type="match status" value="1"/>
</dbReference>
<dbReference type="GO" id="GO:0006869">
    <property type="term" value="P:lipid transport"/>
    <property type="evidence" value="ECO:0007669"/>
    <property type="project" value="UniProtKB-KW"/>
</dbReference>
<dbReference type="InterPro" id="IPR037239">
    <property type="entry name" value="OSBP_sf"/>
</dbReference>
<keyword evidence="6" id="KW-1185">Reference proteome</keyword>
<reference evidence="7" key="1">
    <citation type="submission" date="2016-06" db="UniProtKB">
        <authorList>
            <consortium name="WormBaseParasite"/>
        </authorList>
    </citation>
    <scope>IDENTIFICATION</scope>
</reference>
<dbReference type="EMBL" id="UZAN01043745">
    <property type="protein sequence ID" value="VDP79144.1"/>
    <property type="molecule type" value="Genomic_DNA"/>
</dbReference>